<reference evidence="4 5" key="1">
    <citation type="submission" date="2019-08" db="EMBL/GenBank/DDBJ databases">
        <title>Lewinella sp. strain SSH13 Genome sequencing and assembly.</title>
        <authorList>
            <person name="Kim I."/>
        </authorList>
    </citation>
    <scope>NUCLEOTIDE SEQUENCE [LARGE SCALE GENOMIC DNA]</scope>
    <source>
        <strain evidence="4 5">SSH13</strain>
    </source>
</reference>
<organism evidence="4 5">
    <name type="scientific">Neolewinella aurantiaca</name>
    <dbReference type="NCBI Taxonomy" id="2602767"/>
    <lineage>
        <taxon>Bacteria</taxon>
        <taxon>Pseudomonadati</taxon>
        <taxon>Bacteroidota</taxon>
        <taxon>Saprospiria</taxon>
        <taxon>Saprospirales</taxon>
        <taxon>Lewinellaceae</taxon>
        <taxon>Neolewinella</taxon>
    </lineage>
</organism>
<dbReference type="PROSITE" id="PS50082">
    <property type="entry name" value="WD_REPEATS_2"/>
    <property type="match status" value="2"/>
</dbReference>
<dbReference type="InterPro" id="IPR001680">
    <property type="entry name" value="WD40_rpt"/>
</dbReference>
<keyword evidence="5" id="KW-1185">Reference proteome</keyword>
<feature type="repeat" description="WD" evidence="3">
    <location>
        <begin position="224"/>
        <end position="265"/>
    </location>
</feature>
<dbReference type="InterPro" id="IPR020472">
    <property type="entry name" value="WD40_PAC1"/>
</dbReference>
<dbReference type="Pfam" id="PF00400">
    <property type="entry name" value="WD40"/>
    <property type="match status" value="2"/>
</dbReference>
<dbReference type="InterPro" id="IPR036322">
    <property type="entry name" value="WD40_repeat_dom_sf"/>
</dbReference>
<dbReference type="PANTHER" id="PTHR44019:SF8">
    <property type="entry name" value="POC1 CENTRIOLAR PROTEIN HOMOLOG"/>
    <property type="match status" value="1"/>
</dbReference>
<dbReference type="InterPro" id="IPR019775">
    <property type="entry name" value="WD40_repeat_CS"/>
</dbReference>
<gene>
    <name evidence="4" type="ORF">FUA23_18920</name>
</gene>
<protein>
    <recommendedName>
        <fullName evidence="6">WD40 repeat domain-containing protein</fullName>
    </recommendedName>
</protein>
<comment type="caution">
    <text evidence="4">The sequence shown here is derived from an EMBL/GenBank/DDBJ whole genome shotgun (WGS) entry which is preliminary data.</text>
</comment>
<dbReference type="SMART" id="SM00320">
    <property type="entry name" value="WD40"/>
    <property type="match status" value="5"/>
</dbReference>
<accession>A0A5C7FIC6</accession>
<dbReference type="OrthoDB" id="933690at2"/>
<dbReference type="SUPFAM" id="SSF50978">
    <property type="entry name" value="WD40 repeat-like"/>
    <property type="match status" value="1"/>
</dbReference>
<dbReference type="EMBL" id="VOXD01000037">
    <property type="protein sequence ID" value="TXF87067.1"/>
    <property type="molecule type" value="Genomic_DNA"/>
</dbReference>
<evidence type="ECO:0000313" key="5">
    <source>
        <dbReference type="Proteomes" id="UP000321907"/>
    </source>
</evidence>
<evidence type="ECO:0008006" key="6">
    <source>
        <dbReference type="Google" id="ProtNLM"/>
    </source>
</evidence>
<dbReference type="InterPro" id="IPR015943">
    <property type="entry name" value="WD40/YVTN_repeat-like_dom_sf"/>
</dbReference>
<sequence length="307" mass="33413">MFTNNMLTRTEERTGHNAAIYALRPARDGFYSAAADGLLVHWHQNDVNFGRAVANVEGGKFLSFDTLEDGGLVAGALDGGVHWLYPDAPERNLHVAQHTRGVFAVLRVGDKIFTAGGDGVLTKWDAKTGRTIESLPVSGNSLRCIDSYPGSPILSVGASDGNVYTVDSDEMKVVGQFAGNPPSTFCVAFQPGMGFPRMIFGGRDARLKGMDLAYVKVPRPFAPIDAHNATINDLAFSPNGSYLATASRDKTVKLWDANSWELLKVCEVVRDRGHVNSVNCLLWLDDTTLITAGDDRRILTWKLNVKN</sequence>
<name>A0A5C7FIC6_9BACT</name>
<dbReference type="Gene3D" id="2.130.10.10">
    <property type="entry name" value="YVTN repeat-like/Quinoprotein amine dehydrogenase"/>
    <property type="match status" value="2"/>
</dbReference>
<dbReference type="Proteomes" id="UP000321907">
    <property type="component" value="Unassembled WGS sequence"/>
</dbReference>
<proteinExistence type="predicted"/>
<dbReference type="PROSITE" id="PS50294">
    <property type="entry name" value="WD_REPEATS_REGION"/>
    <property type="match status" value="2"/>
</dbReference>
<evidence type="ECO:0000256" key="2">
    <source>
        <dbReference type="ARBA" id="ARBA00022737"/>
    </source>
</evidence>
<dbReference type="AlphaFoldDB" id="A0A5C7FIC6"/>
<evidence type="ECO:0000313" key="4">
    <source>
        <dbReference type="EMBL" id="TXF87067.1"/>
    </source>
</evidence>
<dbReference type="RefSeq" id="WP_147932337.1">
    <property type="nucleotide sequence ID" value="NZ_VOXD01000037.1"/>
</dbReference>
<feature type="repeat" description="WD" evidence="3">
    <location>
        <begin position="271"/>
        <end position="307"/>
    </location>
</feature>
<dbReference type="PANTHER" id="PTHR44019">
    <property type="entry name" value="WD REPEAT-CONTAINING PROTEIN 55"/>
    <property type="match status" value="1"/>
</dbReference>
<keyword evidence="1 3" id="KW-0853">WD repeat</keyword>
<dbReference type="PROSITE" id="PS00678">
    <property type="entry name" value="WD_REPEATS_1"/>
    <property type="match status" value="1"/>
</dbReference>
<evidence type="ECO:0000256" key="3">
    <source>
        <dbReference type="PROSITE-ProRule" id="PRU00221"/>
    </source>
</evidence>
<dbReference type="InterPro" id="IPR050505">
    <property type="entry name" value="WDR55/POC1"/>
</dbReference>
<dbReference type="PRINTS" id="PR00320">
    <property type="entry name" value="GPROTEINBRPT"/>
</dbReference>
<evidence type="ECO:0000256" key="1">
    <source>
        <dbReference type="ARBA" id="ARBA00022574"/>
    </source>
</evidence>
<keyword evidence="2" id="KW-0677">Repeat</keyword>